<comment type="caution">
    <text evidence="2">The sequence shown here is derived from an EMBL/GenBank/DDBJ whole genome shotgun (WGS) entry which is preliminary data.</text>
</comment>
<organism evidence="2 3">
    <name type="scientific">Allofranklinella schreckenbergeri</name>
    <dbReference type="NCBI Taxonomy" id="1076744"/>
    <lineage>
        <taxon>Bacteria</taxon>
        <taxon>Pseudomonadati</taxon>
        <taxon>Pseudomonadota</taxon>
        <taxon>Betaproteobacteria</taxon>
        <taxon>Burkholderiales</taxon>
        <taxon>Comamonadaceae</taxon>
        <taxon>Allofranklinella</taxon>
    </lineage>
</organism>
<keyword evidence="3" id="KW-1185">Reference proteome</keyword>
<evidence type="ECO:0000256" key="1">
    <source>
        <dbReference type="SAM" id="MobiDB-lite"/>
    </source>
</evidence>
<dbReference type="Pfam" id="PF20567">
    <property type="entry name" value="DUF6776"/>
    <property type="match status" value="1"/>
</dbReference>
<dbReference type="InterPro" id="IPR046703">
    <property type="entry name" value="DUF6776"/>
</dbReference>
<dbReference type="EMBL" id="RDQL01000024">
    <property type="protein sequence ID" value="RMW95562.1"/>
    <property type="molecule type" value="Genomic_DNA"/>
</dbReference>
<sequence length="229" mass="25863">MRRRVVPGPLRWLLWAVVLACLVAAGLWTQQLWQQRTHMQQELEQLRWQVQEAQTQQALASNAPPPPAPKPEPEPGPTPDQLIQQSTIDSLAAQVRALQGENGRLKDELGFYENLLPAPGDGGIAIRNMTLARADDEHLAWQMLLMRPKRDAGVFKGELEWRITGLLEGKPWSAPAPKRRQSLELGRYLRLEGRLKIPKGLKAIRVTALVWEGKQERARHALALAQDKE</sequence>
<dbReference type="AlphaFoldDB" id="A0A3M6PWV6"/>
<evidence type="ECO:0000313" key="3">
    <source>
        <dbReference type="Proteomes" id="UP000267035"/>
    </source>
</evidence>
<protein>
    <submittedName>
        <fullName evidence="2">Uncharacterized protein</fullName>
    </submittedName>
</protein>
<proteinExistence type="predicted"/>
<dbReference type="Proteomes" id="UP000267035">
    <property type="component" value="Unassembled WGS sequence"/>
</dbReference>
<feature type="region of interest" description="Disordered" evidence="1">
    <location>
        <begin position="54"/>
        <end position="82"/>
    </location>
</feature>
<feature type="compositionally biased region" description="Pro residues" evidence="1">
    <location>
        <begin position="63"/>
        <end position="78"/>
    </location>
</feature>
<evidence type="ECO:0000313" key="2">
    <source>
        <dbReference type="EMBL" id="RMW95562.1"/>
    </source>
</evidence>
<name>A0A3M6PWV6_9BURK</name>
<reference evidence="2 3" key="1">
    <citation type="submission" date="2018-10" db="EMBL/GenBank/DDBJ databases">
        <title>Comamonadaceae CDC group NO-1 genome sequencing and assembly.</title>
        <authorList>
            <person name="Bernier A.-M."/>
            <person name="Bernard K."/>
        </authorList>
    </citation>
    <scope>NUCLEOTIDE SEQUENCE [LARGE SCALE GENOMIC DNA]</scope>
    <source>
        <strain evidence="2 3">NML161473</strain>
    </source>
</reference>
<gene>
    <name evidence="2" type="ORF">EBQ25_11665</name>
</gene>
<accession>A0A3M6PWV6</accession>